<accession>A0A6N8JPL4</accession>
<dbReference type="Pfam" id="PF11855">
    <property type="entry name" value="DUF3375"/>
    <property type="match status" value="1"/>
</dbReference>
<comment type="caution">
    <text evidence="1">The sequence shown here is derived from an EMBL/GenBank/DDBJ whole genome shotgun (WGS) entry which is preliminary data.</text>
</comment>
<protein>
    <submittedName>
        <fullName evidence="1">DUF3375 family protein</fullName>
    </submittedName>
</protein>
<dbReference type="Proteomes" id="UP000463388">
    <property type="component" value="Unassembled WGS sequence"/>
</dbReference>
<proteinExistence type="predicted"/>
<keyword evidence="2" id="KW-1185">Reference proteome</keyword>
<reference evidence="1 2" key="1">
    <citation type="submission" date="2019-12" db="EMBL/GenBank/DDBJ databases">
        <title>Microbes associate with the intestines of laboratory mice.</title>
        <authorList>
            <person name="Navarre W."/>
            <person name="Wong E."/>
        </authorList>
    </citation>
    <scope>NUCLEOTIDE SEQUENCE [LARGE SCALE GENOMIC DNA]</scope>
    <source>
        <strain evidence="1 2">NM66_B29</strain>
    </source>
</reference>
<organism evidence="1 2">
    <name type="scientific">Adlercreutzia mucosicola</name>
    <dbReference type="NCBI Taxonomy" id="580026"/>
    <lineage>
        <taxon>Bacteria</taxon>
        <taxon>Bacillati</taxon>
        <taxon>Actinomycetota</taxon>
        <taxon>Coriobacteriia</taxon>
        <taxon>Eggerthellales</taxon>
        <taxon>Eggerthellaceae</taxon>
        <taxon>Adlercreutzia</taxon>
    </lineage>
</organism>
<dbReference type="EMBL" id="WSRR01000023">
    <property type="protein sequence ID" value="MVX61542.1"/>
    <property type="molecule type" value="Genomic_DNA"/>
</dbReference>
<evidence type="ECO:0000313" key="2">
    <source>
        <dbReference type="Proteomes" id="UP000463388"/>
    </source>
</evidence>
<evidence type="ECO:0000313" key="1">
    <source>
        <dbReference type="EMBL" id="MVX61542.1"/>
    </source>
</evidence>
<sequence length="520" mass="58443">MHRCPIITPLSPASSLRMAPLIVLDARMAMGVVSQYSMFHDAQNASSAWRLLRARNAPLILAILDTHFNDETRQLPAAELASMVELDLQDLRFRTNIEYDRTGVEACEQWRKDGYLARQTAKQRREESYELTSGTQAALAFAKQLIQPRHAATQSRLSLIMDAVRTLATASSTDIDRRREALLAQRAILDEQLAQIENGTFTVVEGEDGLEQLSDIIALVNEIPLDFTRVKDDFLSLSKDLFATIVGYGENHQDILNDIFAGIDHIGQSSAGRSFRGFYELLRDNDLMESFQDDINAILETDFAEALTSQERRQLHGVVRNFLAQSGDVNDALLSLSHGLQRFVQSQRYQTERQIKKDIDRALLGIHELLTSPQGSHFKFELSLTSLSMKPIARWRLCNPAENQTEPLLEIETCAASPLTLNELLEEARETEIDLEELVANVNATLRALPQTPYQPISVGDVLKNHPATQGAASVIGLIGLAFDQGRETAETEQVHWETEDGRWKHSTIARFEFYREVVS</sequence>
<dbReference type="AlphaFoldDB" id="A0A6N8JPL4"/>
<name>A0A6N8JPL4_9ACTN</name>
<gene>
    <name evidence="1" type="ORF">GKZ27_08755</name>
</gene>
<dbReference type="InterPro" id="IPR021804">
    <property type="entry name" value="DUF3375"/>
</dbReference>